<dbReference type="EMBL" id="JALLBG020000089">
    <property type="protein sequence ID" value="KAL3766008.1"/>
    <property type="molecule type" value="Genomic_DNA"/>
</dbReference>
<dbReference type="SUPFAM" id="SSF51306">
    <property type="entry name" value="LexA/Signal peptidase"/>
    <property type="match status" value="2"/>
</dbReference>
<accession>A0ABD3MQ15</accession>
<dbReference type="GO" id="GO:0016020">
    <property type="term" value="C:membrane"/>
    <property type="evidence" value="ECO:0007669"/>
    <property type="project" value="UniProtKB-SubCell"/>
</dbReference>
<evidence type="ECO:0000256" key="3">
    <source>
        <dbReference type="ARBA" id="ARBA00022692"/>
    </source>
</evidence>
<feature type="compositionally biased region" description="Low complexity" evidence="7">
    <location>
        <begin position="73"/>
        <end position="105"/>
    </location>
</feature>
<evidence type="ECO:0000256" key="2">
    <source>
        <dbReference type="ARBA" id="ARBA00022670"/>
    </source>
</evidence>
<dbReference type="Proteomes" id="UP001530293">
    <property type="component" value="Unassembled WGS sequence"/>
</dbReference>
<feature type="region of interest" description="Disordered" evidence="7">
    <location>
        <begin position="73"/>
        <end position="106"/>
    </location>
</feature>
<keyword evidence="6" id="KW-0472">Membrane</keyword>
<dbReference type="AlphaFoldDB" id="A0ABD3MQ15"/>
<dbReference type="PANTHER" id="PTHR46041:SF2">
    <property type="entry name" value="MITOCHONDRIAL INNER MEMBRANE PROTEASE SUBUNIT 2"/>
    <property type="match status" value="1"/>
</dbReference>
<evidence type="ECO:0000256" key="4">
    <source>
        <dbReference type="ARBA" id="ARBA00022801"/>
    </source>
</evidence>
<comment type="subcellular location">
    <subcellularLocation>
        <location evidence="1">Membrane</location>
        <topology evidence="1">Single-pass membrane protein</topology>
    </subcellularLocation>
</comment>
<dbReference type="Gene3D" id="2.10.109.10">
    <property type="entry name" value="Umud Fragment, subunit A"/>
    <property type="match status" value="1"/>
</dbReference>
<sequence>MASTSHRLRQYGTTLVLLLPPIISFENNFYSLYCIQDESMEPSLRQGDVILVRKSDVYPHALWKRWTSASSSSSLISSTTSSSTSSTSSSSKKSSQQQQQQQQQQYEDALKVLAYDTASGRPIGEPWTSRTYLKPPTIYESGCVVVHRAVDAQKYPMREYRVRRVIGLGGQICRVSTTTTASGGGQEDVGTGTGGGGYDENDVGDDNNNWQTPRRWADRIVHVPPFALWVEGDADNDSNIVDDDDREKTSSSTSKRSDNGDRGRLQTWTDSRVHGAVCKNNVIGLAERIVWPPSRWGKIPSPPCDTSTTSSSRLPRAWWL</sequence>
<dbReference type="InterPro" id="IPR036286">
    <property type="entry name" value="LexA/Signal_pep-like_sf"/>
</dbReference>
<keyword evidence="5" id="KW-1133">Transmembrane helix</keyword>
<keyword evidence="3" id="KW-0812">Transmembrane</keyword>
<evidence type="ECO:0000256" key="6">
    <source>
        <dbReference type="ARBA" id="ARBA00023136"/>
    </source>
</evidence>
<evidence type="ECO:0000256" key="5">
    <source>
        <dbReference type="ARBA" id="ARBA00022989"/>
    </source>
</evidence>
<name>A0ABD3MQ15_9STRA</name>
<protein>
    <recommendedName>
        <fullName evidence="10">Mitochondrial inner membrane protease subunit</fullName>
    </recommendedName>
</protein>
<feature type="compositionally biased region" description="Gly residues" evidence="7">
    <location>
        <begin position="182"/>
        <end position="198"/>
    </location>
</feature>
<reference evidence="8 9" key="1">
    <citation type="submission" date="2024-10" db="EMBL/GenBank/DDBJ databases">
        <title>Updated reference genomes for cyclostephanoid diatoms.</title>
        <authorList>
            <person name="Roberts W.R."/>
            <person name="Alverson A.J."/>
        </authorList>
    </citation>
    <scope>NUCLEOTIDE SEQUENCE [LARGE SCALE GENOMIC DNA]</scope>
    <source>
        <strain evidence="8 9">AJA232-27</strain>
    </source>
</reference>
<keyword evidence="9" id="KW-1185">Reference proteome</keyword>
<feature type="region of interest" description="Disordered" evidence="7">
    <location>
        <begin position="234"/>
        <end position="266"/>
    </location>
</feature>
<evidence type="ECO:0000256" key="1">
    <source>
        <dbReference type="ARBA" id="ARBA00004167"/>
    </source>
</evidence>
<keyword evidence="4" id="KW-0378">Hydrolase</keyword>
<evidence type="ECO:0000256" key="7">
    <source>
        <dbReference type="SAM" id="MobiDB-lite"/>
    </source>
</evidence>
<proteinExistence type="predicted"/>
<dbReference type="InterPro" id="IPR037730">
    <property type="entry name" value="IMP2"/>
</dbReference>
<dbReference type="GO" id="GO:0006508">
    <property type="term" value="P:proteolysis"/>
    <property type="evidence" value="ECO:0007669"/>
    <property type="project" value="UniProtKB-KW"/>
</dbReference>
<comment type="caution">
    <text evidence="8">The sequence shown here is derived from an EMBL/GenBank/DDBJ whole genome shotgun (WGS) entry which is preliminary data.</text>
</comment>
<keyword evidence="2" id="KW-0645">Protease</keyword>
<gene>
    <name evidence="8" type="ORF">ACHAWU_002723</name>
</gene>
<dbReference type="CDD" id="cd06462">
    <property type="entry name" value="Peptidase_S24_S26"/>
    <property type="match status" value="1"/>
</dbReference>
<feature type="region of interest" description="Disordered" evidence="7">
    <location>
        <begin position="294"/>
        <end position="320"/>
    </location>
</feature>
<organism evidence="8 9">
    <name type="scientific">Discostella pseudostelligera</name>
    <dbReference type="NCBI Taxonomy" id="259834"/>
    <lineage>
        <taxon>Eukaryota</taxon>
        <taxon>Sar</taxon>
        <taxon>Stramenopiles</taxon>
        <taxon>Ochrophyta</taxon>
        <taxon>Bacillariophyta</taxon>
        <taxon>Coscinodiscophyceae</taxon>
        <taxon>Thalassiosirophycidae</taxon>
        <taxon>Stephanodiscales</taxon>
        <taxon>Stephanodiscaceae</taxon>
        <taxon>Discostella</taxon>
    </lineage>
</organism>
<evidence type="ECO:0008006" key="10">
    <source>
        <dbReference type="Google" id="ProtNLM"/>
    </source>
</evidence>
<evidence type="ECO:0000313" key="8">
    <source>
        <dbReference type="EMBL" id="KAL3766008.1"/>
    </source>
</evidence>
<dbReference type="GO" id="GO:0008233">
    <property type="term" value="F:peptidase activity"/>
    <property type="evidence" value="ECO:0007669"/>
    <property type="project" value="UniProtKB-KW"/>
</dbReference>
<feature type="compositionally biased region" description="Acidic residues" evidence="7">
    <location>
        <begin position="234"/>
        <end position="245"/>
    </location>
</feature>
<evidence type="ECO:0000313" key="9">
    <source>
        <dbReference type="Proteomes" id="UP001530293"/>
    </source>
</evidence>
<feature type="compositionally biased region" description="Basic and acidic residues" evidence="7">
    <location>
        <begin position="255"/>
        <end position="264"/>
    </location>
</feature>
<dbReference type="PANTHER" id="PTHR46041">
    <property type="entry name" value="MITOCHONDRIAL INNER MEMBRANE PROTEASE SUBUNIT 2"/>
    <property type="match status" value="1"/>
</dbReference>
<feature type="region of interest" description="Disordered" evidence="7">
    <location>
        <begin position="178"/>
        <end position="211"/>
    </location>
</feature>